<reference evidence="1 2" key="1">
    <citation type="journal article" date="2012" name="Genome Biol.">
        <title>The genome of the polar eukaryotic microalga coccomyxa subellipsoidea reveals traits of cold adaptation.</title>
        <authorList>
            <person name="Blanc G."/>
            <person name="Agarkova I."/>
            <person name="Grimwood J."/>
            <person name="Kuo A."/>
            <person name="Brueggeman A."/>
            <person name="Dunigan D."/>
            <person name="Gurnon J."/>
            <person name="Ladunga I."/>
            <person name="Lindquist E."/>
            <person name="Lucas S."/>
            <person name="Pangilinan J."/>
            <person name="Proschold T."/>
            <person name="Salamov A."/>
            <person name="Schmutz J."/>
            <person name="Weeks D."/>
            <person name="Yamada T."/>
            <person name="Claverie J.M."/>
            <person name="Grigoriev I."/>
            <person name="Van Etten J."/>
            <person name="Lomsadze A."/>
            <person name="Borodovsky M."/>
        </authorList>
    </citation>
    <scope>NUCLEOTIDE SEQUENCE [LARGE SCALE GENOMIC DNA]</scope>
    <source>
        <strain evidence="1 2">C-169</strain>
    </source>
</reference>
<protein>
    <submittedName>
        <fullName evidence="1">Uncharacterized protein</fullName>
    </submittedName>
</protein>
<organism evidence="1 2">
    <name type="scientific">Coccomyxa subellipsoidea (strain C-169)</name>
    <name type="common">Green microalga</name>
    <dbReference type="NCBI Taxonomy" id="574566"/>
    <lineage>
        <taxon>Eukaryota</taxon>
        <taxon>Viridiplantae</taxon>
        <taxon>Chlorophyta</taxon>
        <taxon>core chlorophytes</taxon>
        <taxon>Trebouxiophyceae</taxon>
        <taxon>Trebouxiophyceae incertae sedis</taxon>
        <taxon>Coccomyxaceae</taxon>
        <taxon>Coccomyxa</taxon>
        <taxon>Coccomyxa subellipsoidea</taxon>
    </lineage>
</organism>
<evidence type="ECO:0000313" key="1">
    <source>
        <dbReference type="EMBL" id="EIE25027.1"/>
    </source>
</evidence>
<dbReference type="EMBL" id="AGSI01000004">
    <property type="protein sequence ID" value="EIE25027.1"/>
    <property type="molecule type" value="Genomic_DNA"/>
</dbReference>
<evidence type="ECO:0000313" key="2">
    <source>
        <dbReference type="Proteomes" id="UP000007264"/>
    </source>
</evidence>
<comment type="caution">
    <text evidence="1">The sequence shown here is derived from an EMBL/GenBank/DDBJ whole genome shotgun (WGS) entry which is preliminary data.</text>
</comment>
<name>I0Z308_COCSC</name>
<dbReference type="AlphaFoldDB" id="I0Z308"/>
<dbReference type="Proteomes" id="UP000007264">
    <property type="component" value="Unassembled WGS sequence"/>
</dbReference>
<accession>I0Z308</accession>
<dbReference type="RefSeq" id="XP_005649571.1">
    <property type="nucleotide sequence ID" value="XM_005649514.1"/>
</dbReference>
<gene>
    <name evidence="1" type="ORF">COCSUDRAFT_61276</name>
</gene>
<keyword evidence="2" id="KW-1185">Reference proteome</keyword>
<dbReference type="GeneID" id="17043030"/>
<dbReference type="KEGG" id="csl:COCSUDRAFT_61276"/>
<sequence>MSQVAAAKFGTPKPTLSCMPSVLQDRLARTGQLGPFTYAHEHGCPFDPDKAIECAVSGCWLQLHGGKDTYYDPQEGQFSKDTEYFFGGDNRGSRACKLLFLQAHAGEWIQDCWEAVCETPTGQAALRIMAA</sequence>
<proteinExistence type="predicted"/>